<comment type="caution">
    <text evidence="2">The sequence shown here is derived from an EMBL/GenBank/DDBJ whole genome shotgun (WGS) entry which is preliminary data.</text>
</comment>
<sequence>MSTVSPFTGEGSHVLGASLLGRSLPASRPDWPVQRLEAPLLGAGPGVLHETWVTDGPTLEGHTEGIHWRRSGDVLFGQIDLAEPLADSASPASAQPVLQVLSEQAYARLFRLLDAQGLPHLWRVWNYMADITGQSGELERYRLFNLGRGSAFVQSARGVEGQVPAACAIGLAGGPLSIAFLAGATPVLPVENPRQVSAYHYPADYGPRSPTFSRAALVYPPGQELLFISGTASIVGHRSVHPGDVRAQSQEAMDNIAAVVAEANRHARGGAFTLPALNYRVYIRHAADHAAVQAVLAQRIGAAPLVCLQADICRQELLMEVEAMGAQAA</sequence>
<name>A0A9X4NST4_9BURK</name>
<evidence type="ECO:0000313" key="2">
    <source>
        <dbReference type="EMBL" id="MDG5975531.1"/>
    </source>
</evidence>
<dbReference type="EMBL" id="AOGK01000007">
    <property type="protein sequence ID" value="MDG5975531.1"/>
    <property type="molecule type" value="Genomic_DNA"/>
</dbReference>
<dbReference type="InterPro" id="IPR035959">
    <property type="entry name" value="RutC-like_sf"/>
</dbReference>
<dbReference type="AlphaFoldDB" id="A0A9X4NST4"/>
<gene>
    <name evidence="2" type="ORF">H010_09736</name>
</gene>
<proteinExistence type="predicted"/>
<evidence type="ECO:0000259" key="1">
    <source>
        <dbReference type="Pfam" id="PF21168"/>
    </source>
</evidence>
<reference evidence="2" key="1">
    <citation type="submission" date="2013-01" db="EMBL/GenBank/DDBJ databases">
        <title>Genome draft of Hydrogenophaga taeniospiralis 2K1.</title>
        <authorList>
            <person name="Gomila M."/>
            <person name="Lalucat J."/>
        </authorList>
    </citation>
    <scope>NUCLEOTIDE SEQUENCE</scope>
    <source>
        <strain evidence="2">CCUG 15921</strain>
    </source>
</reference>
<dbReference type="SUPFAM" id="SSF55298">
    <property type="entry name" value="YjgF-like"/>
    <property type="match status" value="1"/>
</dbReference>
<accession>A0A9X4NST4</accession>
<organism evidence="2 3">
    <name type="scientific">Hydrogenophaga taeniospiralis CCUG 15921</name>
    <dbReference type="NCBI Taxonomy" id="1281780"/>
    <lineage>
        <taxon>Bacteria</taxon>
        <taxon>Pseudomonadati</taxon>
        <taxon>Pseudomonadota</taxon>
        <taxon>Betaproteobacteria</taxon>
        <taxon>Burkholderiales</taxon>
        <taxon>Comamonadaceae</taxon>
        <taxon>Hydrogenophaga</taxon>
    </lineage>
</organism>
<dbReference type="CDD" id="cd06153">
    <property type="entry name" value="YjgF_YER057c_UK114_like_5"/>
    <property type="match status" value="1"/>
</dbReference>
<dbReference type="Proteomes" id="UP001152876">
    <property type="component" value="Unassembled WGS sequence"/>
</dbReference>
<feature type="domain" description="Chorismatase FkbO/Hyg5-like N-terminal" evidence="1">
    <location>
        <begin position="50"/>
        <end position="182"/>
    </location>
</feature>
<protein>
    <submittedName>
        <fullName evidence="2">Endoribonuclease L-PSP</fullName>
    </submittedName>
</protein>
<dbReference type="InterPro" id="IPR049368">
    <property type="entry name" value="FkbO_Hyg5-like_N"/>
</dbReference>
<evidence type="ECO:0000313" key="3">
    <source>
        <dbReference type="Proteomes" id="UP001152876"/>
    </source>
</evidence>
<dbReference type="Gene3D" id="3.30.1330.40">
    <property type="entry name" value="RutC-like"/>
    <property type="match status" value="1"/>
</dbReference>
<dbReference type="Pfam" id="PF21168">
    <property type="entry name" value="FkbO_Hyg5-like_N"/>
    <property type="match status" value="1"/>
</dbReference>
<keyword evidence="3" id="KW-1185">Reference proteome</keyword>